<dbReference type="AlphaFoldDB" id="A0A453JGS9"/>
<reference evidence="2" key="5">
    <citation type="journal article" date="2021" name="G3 (Bethesda)">
        <title>Aegilops tauschii genome assembly Aet v5.0 features greater sequence contiguity and improved annotation.</title>
        <authorList>
            <person name="Wang L."/>
            <person name="Zhu T."/>
            <person name="Rodriguez J.C."/>
            <person name="Deal K.R."/>
            <person name="Dubcovsky J."/>
            <person name="McGuire P.E."/>
            <person name="Lux T."/>
            <person name="Spannagl M."/>
            <person name="Mayer K.F.X."/>
            <person name="Baldrich P."/>
            <person name="Meyers B.C."/>
            <person name="Huo N."/>
            <person name="Gu Y.Q."/>
            <person name="Zhou H."/>
            <person name="Devos K.M."/>
            <person name="Bennetzen J.L."/>
            <person name="Unver T."/>
            <person name="Budak H."/>
            <person name="Gulick P.J."/>
            <person name="Galiba G."/>
            <person name="Kalapos B."/>
            <person name="Nelson D.R."/>
            <person name="Li P."/>
            <person name="You F.M."/>
            <person name="Luo M.C."/>
            <person name="Dvorak J."/>
        </authorList>
    </citation>
    <scope>NUCLEOTIDE SEQUENCE [LARGE SCALE GENOMIC DNA]</scope>
    <source>
        <strain evidence="2">cv. AL8/78</strain>
    </source>
</reference>
<name>A0A453JGS9_AEGTS</name>
<keyword evidence="3" id="KW-1185">Reference proteome</keyword>
<dbReference type="InterPro" id="IPR050951">
    <property type="entry name" value="Retrovirus_Pol_polyprotein"/>
</dbReference>
<organism evidence="2 3">
    <name type="scientific">Aegilops tauschii subsp. strangulata</name>
    <name type="common">Goatgrass</name>
    <dbReference type="NCBI Taxonomy" id="200361"/>
    <lineage>
        <taxon>Eukaryota</taxon>
        <taxon>Viridiplantae</taxon>
        <taxon>Streptophyta</taxon>
        <taxon>Embryophyta</taxon>
        <taxon>Tracheophyta</taxon>
        <taxon>Spermatophyta</taxon>
        <taxon>Magnoliopsida</taxon>
        <taxon>Liliopsida</taxon>
        <taxon>Poales</taxon>
        <taxon>Poaceae</taxon>
        <taxon>BOP clade</taxon>
        <taxon>Pooideae</taxon>
        <taxon>Triticodae</taxon>
        <taxon>Triticeae</taxon>
        <taxon>Triticinae</taxon>
        <taxon>Aegilops</taxon>
    </lineage>
</organism>
<dbReference type="InterPro" id="IPR056924">
    <property type="entry name" value="SH3_Tf2-1"/>
</dbReference>
<dbReference type="Proteomes" id="UP000015105">
    <property type="component" value="Chromosome 5D"/>
</dbReference>
<accession>A0A453JGS9</accession>
<evidence type="ECO:0000313" key="3">
    <source>
        <dbReference type="Proteomes" id="UP000015105"/>
    </source>
</evidence>
<sequence length="232" mass="27017">MPEYIVSDRDPVFTSNFWQTLTQRTGTQLNMSSAYHPATYGQTERVNQQVECYLRSFISSHPSKWSKWLSMCEFWYNTNWHSAVGKSPFEVLYGHSPRYFGISVSDTVAPVDIQKWMQDSEVVVASVKQHLLRAQQRMKHMADKNGTERSFEVGDQVFLNLQPYVQSSVVHRANHKLDYKYYNPYTILDKMSEVAYKLQLPSDSRVHPVFHVSQLKKVVLPVGEHSNFKIFL</sequence>
<dbReference type="InterPro" id="IPR012337">
    <property type="entry name" value="RNaseH-like_sf"/>
</dbReference>
<dbReference type="GO" id="GO:0003676">
    <property type="term" value="F:nucleic acid binding"/>
    <property type="evidence" value="ECO:0007669"/>
    <property type="project" value="InterPro"/>
</dbReference>
<reference evidence="3" key="2">
    <citation type="journal article" date="2017" name="Nat. Plants">
        <title>The Aegilops tauschii genome reveals multiple impacts of transposons.</title>
        <authorList>
            <person name="Zhao G."/>
            <person name="Zou C."/>
            <person name="Li K."/>
            <person name="Wang K."/>
            <person name="Li T."/>
            <person name="Gao L."/>
            <person name="Zhang X."/>
            <person name="Wang H."/>
            <person name="Yang Z."/>
            <person name="Liu X."/>
            <person name="Jiang W."/>
            <person name="Mao L."/>
            <person name="Kong X."/>
            <person name="Jiao Y."/>
            <person name="Jia J."/>
        </authorList>
    </citation>
    <scope>NUCLEOTIDE SEQUENCE [LARGE SCALE GENOMIC DNA]</scope>
    <source>
        <strain evidence="3">cv. AL8/78</strain>
    </source>
</reference>
<dbReference type="PROSITE" id="PS50994">
    <property type="entry name" value="INTEGRASE"/>
    <property type="match status" value="1"/>
</dbReference>
<proteinExistence type="predicted"/>
<dbReference type="Gene3D" id="3.30.420.10">
    <property type="entry name" value="Ribonuclease H-like superfamily/Ribonuclease H"/>
    <property type="match status" value="1"/>
</dbReference>
<dbReference type="InterPro" id="IPR001584">
    <property type="entry name" value="Integrase_cat-core"/>
</dbReference>
<protein>
    <recommendedName>
        <fullName evidence="1">Integrase catalytic domain-containing protein</fullName>
    </recommendedName>
</protein>
<dbReference type="InterPro" id="IPR036397">
    <property type="entry name" value="RNaseH_sf"/>
</dbReference>
<reference evidence="2" key="3">
    <citation type="journal article" date="2017" name="Nature">
        <title>Genome sequence of the progenitor of the wheat D genome Aegilops tauschii.</title>
        <authorList>
            <person name="Luo M.C."/>
            <person name="Gu Y.Q."/>
            <person name="Puiu D."/>
            <person name="Wang H."/>
            <person name="Twardziok S.O."/>
            <person name="Deal K.R."/>
            <person name="Huo N."/>
            <person name="Zhu T."/>
            <person name="Wang L."/>
            <person name="Wang Y."/>
            <person name="McGuire P.E."/>
            <person name="Liu S."/>
            <person name="Long H."/>
            <person name="Ramasamy R.K."/>
            <person name="Rodriguez J.C."/>
            <person name="Van S.L."/>
            <person name="Yuan L."/>
            <person name="Wang Z."/>
            <person name="Xia Z."/>
            <person name="Xiao L."/>
            <person name="Anderson O.D."/>
            <person name="Ouyang S."/>
            <person name="Liang Y."/>
            <person name="Zimin A.V."/>
            <person name="Pertea G."/>
            <person name="Qi P."/>
            <person name="Bennetzen J.L."/>
            <person name="Dai X."/>
            <person name="Dawson M.W."/>
            <person name="Muller H.G."/>
            <person name="Kugler K."/>
            <person name="Rivarola-Duarte L."/>
            <person name="Spannagl M."/>
            <person name="Mayer K.F.X."/>
            <person name="Lu F.H."/>
            <person name="Bevan M.W."/>
            <person name="Leroy P."/>
            <person name="Li P."/>
            <person name="You F.M."/>
            <person name="Sun Q."/>
            <person name="Liu Z."/>
            <person name="Lyons E."/>
            <person name="Wicker T."/>
            <person name="Salzberg S.L."/>
            <person name="Devos K.M."/>
            <person name="Dvorak J."/>
        </authorList>
    </citation>
    <scope>NUCLEOTIDE SEQUENCE [LARGE SCALE GENOMIC DNA]</scope>
    <source>
        <strain evidence="2">cv. AL8/78</strain>
    </source>
</reference>
<reference evidence="2" key="4">
    <citation type="submission" date="2019-03" db="UniProtKB">
        <authorList>
            <consortium name="EnsemblPlants"/>
        </authorList>
    </citation>
    <scope>IDENTIFICATION</scope>
</reference>
<dbReference type="PANTHER" id="PTHR37984:SF15">
    <property type="entry name" value="INTEGRASE CATALYTIC DOMAIN-CONTAINING PROTEIN"/>
    <property type="match status" value="1"/>
</dbReference>
<feature type="domain" description="Integrase catalytic" evidence="1">
    <location>
        <begin position="1"/>
        <end position="96"/>
    </location>
</feature>
<dbReference type="Gramene" id="AET5Gv20045500.1">
    <property type="protein sequence ID" value="AET5Gv20045500.1"/>
    <property type="gene ID" value="AET5Gv20045500"/>
</dbReference>
<dbReference type="STRING" id="200361.A0A453JGS9"/>
<reference evidence="3" key="1">
    <citation type="journal article" date="2014" name="Science">
        <title>Ancient hybridizations among the ancestral genomes of bread wheat.</title>
        <authorList>
            <consortium name="International Wheat Genome Sequencing Consortium,"/>
            <person name="Marcussen T."/>
            <person name="Sandve S.R."/>
            <person name="Heier L."/>
            <person name="Spannagl M."/>
            <person name="Pfeifer M."/>
            <person name="Jakobsen K.S."/>
            <person name="Wulff B.B."/>
            <person name="Steuernagel B."/>
            <person name="Mayer K.F."/>
            <person name="Olsen O.A."/>
        </authorList>
    </citation>
    <scope>NUCLEOTIDE SEQUENCE [LARGE SCALE GENOMIC DNA]</scope>
    <source>
        <strain evidence="3">cv. AL8/78</strain>
    </source>
</reference>
<evidence type="ECO:0000259" key="1">
    <source>
        <dbReference type="PROSITE" id="PS50994"/>
    </source>
</evidence>
<dbReference type="Pfam" id="PF24626">
    <property type="entry name" value="SH3_Tf2-1"/>
    <property type="match status" value="1"/>
</dbReference>
<dbReference type="SUPFAM" id="SSF53098">
    <property type="entry name" value="Ribonuclease H-like"/>
    <property type="match status" value="1"/>
</dbReference>
<dbReference type="GO" id="GO:0015074">
    <property type="term" value="P:DNA integration"/>
    <property type="evidence" value="ECO:0007669"/>
    <property type="project" value="InterPro"/>
</dbReference>
<evidence type="ECO:0000313" key="2">
    <source>
        <dbReference type="EnsemblPlants" id="AET5Gv20045500.1"/>
    </source>
</evidence>
<dbReference type="EnsemblPlants" id="AET5Gv20045500.1">
    <property type="protein sequence ID" value="AET5Gv20045500.1"/>
    <property type="gene ID" value="AET5Gv20045500"/>
</dbReference>
<dbReference type="PANTHER" id="PTHR37984">
    <property type="entry name" value="PROTEIN CBG26694"/>
    <property type="match status" value="1"/>
</dbReference>